<evidence type="ECO:0000313" key="1">
    <source>
        <dbReference type="EMBL" id="KAI0051190.1"/>
    </source>
</evidence>
<proteinExistence type="predicted"/>
<comment type="caution">
    <text evidence="1">The sequence shown here is derived from an EMBL/GenBank/DDBJ whole genome shotgun (WGS) entry which is preliminary data.</text>
</comment>
<evidence type="ECO:0000313" key="2">
    <source>
        <dbReference type="Proteomes" id="UP000814033"/>
    </source>
</evidence>
<reference evidence="1" key="2">
    <citation type="journal article" date="2022" name="New Phytol.">
        <title>Evolutionary transition to the ectomycorrhizal habit in the genomes of a hyperdiverse lineage of mushroom-forming fungi.</title>
        <authorList>
            <person name="Looney B."/>
            <person name="Miyauchi S."/>
            <person name="Morin E."/>
            <person name="Drula E."/>
            <person name="Courty P.E."/>
            <person name="Kohler A."/>
            <person name="Kuo A."/>
            <person name="LaButti K."/>
            <person name="Pangilinan J."/>
            <person name="Lipzen A."/>
            <person name="Riley R."/>
            <person name="Andreopoulos W."/>
            <person name="He G."/>
            <person name="Johnson J."/>
            <person name="Nolan M."/>
            <person name="Tritt A."/>
            <person name="Barry K.W."/>
            <person name="Grigoriev I.V."/>
            <person name="Nagy L.G."/>
            <person name="Hibbett D."/>
            <person name="Henrissat B."/>
            <person name="Matheny P.B."/>
            <person name="Labbe J."/>
            <person name="Martin F.M."/>
        </authorList>
    </citation>
    <scope>NUCLEOTIDE SEQUENCE</scope>
    <source>
        <strain evidence="1">FP105234-sp</strain>
    </source>
</reference>
<keyword evidence="2" id="KW-1185">Reference proteome</keyword>
<sequence>MVHEFRSQPVKTIYLLYEAIAMILFRFPYWILSNVPKSLRPRDTWTFQKAVGIKVVAHFNVITGRTDKLVDAGDHLNVVTGLDIKHVWVKPVPEVLNEEILEFAKASHVEPVSIPGYWLDRKDTDIPIGAPPQPDEKIVYSMHGGAYIRLSASPNDVVANIPKGLLEHCRPVRRVFAIEYRLSKAAPDPEENAFPAALFDALAGYVYLTQQVGFKPENIVVEGDSAGGNLALTLTRYLVENQGLIPGLPPPPGALLLLSPWTDMSFSDEYPGSSWDTNLEIDYLGGPYGPVSLYARMAFLGPLNPYDSPAALHRLISPASTHPNMPPVSFKGFPRTMIVAGEMETLLTQIRALHQKMEPDMGNGDGPGQVHYYESPDSVHDFVVFTFHEPERTQTLRAIAKWLGD</sequence>
<accession>A0ACB8S563</accession>
<dbReference type="Proteomes" id="UP000814033">
    <property type="component" value="Unassembled WGS sequence"/>
</dbReference>
<organism evidence="1 2">
    <name type="scientific">Auriscalpium vulgare</name>
    <dbReference type="NCBI Taxonomy" id="40419"/>
    <lineage>
        <taxon>Eukaryota</taxon>
        <taxon>Fungi</taxon>
        <taxon>Dikarya</taxon>
        <taxon>Basidiomycota</taxon>
        <taxon>Agaricomycotina</taxon>
        <taxon>Agaricomycetes</taxon>
        <taxon>Russulales</taxon>
        <taxon>Auriscalpiaceae</taxon>
        <taxon>Auriscalpium</taxon>
    </lineage>
</organism>
<dbReference type="EMBL" id="MU275854">
    <property type="protein sequence ID" value="KAI0051190.1"/>
    <property type="molecule type" value="Genomic_DNA"/>
</dbReference>
<protein>
    <submittedName>
        <fullName evidence="1">Alpha/beta-hydrolase</fullName>
    </submittedName>
</protein>
<reference evidence="1" key="1">
    <citation type="submission" date="2021-02" db="EMBL/GenBank/DDBJ databases">
        <authorList>
            <consortium name="DOE Joint Genome Institute"/>
            <person name="Ahrendt S."/>
            <person name="Looney B.P."/>
            <person name="Miyauchi S."/>
            <person name="Morin E."/>
            <person name="Drula E."/>
            <person name="Courty P.E."/>
            <person name="Chicoki N."/>
            <person name="Fauchery L."/>
            <person name="Kohler A."/>
            <person name="Kuo A."/>
            <person name="Labutti K."/>
            <person name="Pangilinan J."/>
            <person name="Lipzen A."/>
            <person name="Riley R."/>
            <person name="Andreopoulos W."/>
            <person name="He G."/>
            <person name="Johnson J."/>
            <person name="Barry K.W."/>
            <person name="Grigoriev I.V."/>
            <person name="Nagy L."/>
            <person name="Hibbett D."/>
            <person name="Henrissat B."/>
            <person name="Matheny P.B."/>
            <person name="Labbe J."/>
            <person name="Martin F."/>
        </authorList>
    </citation>
    <scope>NUCLEOTIDE SEQUENCE</scope>
    <source>
        <strain evidence="1">FP105234-sp</strain>
    </source>
</reference>
<gene>
    <name evidence="1" type="ORF">FA95DRAFT_351225</name>
</gene>
<name>A0ACB8S563_9AGAM</name>